<evidence type="ECO:0000313" key="2">
    <source>
        <dbReference type="EMBL" id="KKL10536.1"/>
    </source>
</evidence>
<keyword evidence="1" id="KW-1133">Transmembrane helix</keyword>
<reference evidence="2" key="1">
    <citation type="journal article" date="2015" name="Nature">
        <title>Complex archaea that bridge the gap between prokaryotes and eukaryotes.</title>
        <authorList>
            <person name="Spang A."/>
            <person name="Saw J.H."/>
            <person name="Jorgensen S.L."/>
            <person name="Zaremba-Niedzwiedzka K."/>
            <person name="Martijn J."/>
            <person name="Lind A.E."/>
            <person name="van Eijk R."/>
            <person name="Schleper C."/>
            <person name="Guy L."/>
            <person name="Ettema T.J."/>
        </authorList>
    </citation>
    <scope>NUCLEOTIDE SEQUENCE</scope>
</reference>
<dbReference type="AlphaFoldDB" id="A0A0F9CXY9"/>
<protein>
    <submittedName>
        <fullName evidence="2">Uncharacterized protein</fullName>
    </submittedName>
</protein>
<keyword evidence="1" id="KW-0472">Membrane</keyword>
<feature type="transmembrane region" description="Helical" evidence="1">
    <location>
        <begin position="41"/>
        <end position="61"/>
    </location>
</feature>
<organism evidence="2">
    <name type="scientific">marine sediment metagenome</name>
    <dbReference type="NCBI Taxonomy" id="412755"/>
    <lineage>
        <taxon>unclassified sequences</taxon>
        <taxon>metagenomes</taxon>
        <taxon>ecological metagenomes</taxon>
    </lineage>
</organism>
<sequence length="159" mass="18494">MVIRLKISTILWTILTLPLFPLTLLPWIIKKAEEEDLDCVYVPAALLTVFASLAVGVIYIMSMFGESSVIEVNPPLGISVEEGTKFEVTVDYHCMISFLPWSWSYQKTYVRWESLDTDDAYWIDPETEEAFINYWWEAEFKYLVTQLVPTKRIKLILAE</sequence>
<feature type="transmembrane region" description="Helical" evidence="1">
    <location>
        <begin position="7"/>
        <end position="29"/>
    </location>
</feature>
<comment type="caution">
    <text evidence="2">The sequence shown here is derived from an EMBL/GenBank/DDBJ whole genome shotgun (WGS) entry which is preliminary data.</text>
</comment>
<dbReference type="EMBL" id="LAZR01042023">
    <property type="protein sequence ID" value="KKL10536.1"/>
    <property type="molecule type" value="Genomic_DNA"/>
</dbReference>
<accession>A0A0F9CXY9</accession>
<gene>
    <name evidence="2" type="ORF">LCGC14_2554840</name>
</gene>
<name>A0A0F9CXY9_9ZZZZ</name>
<proteinExistence type="predicted"/>
<keyword evidence="1" id="KW-0812">Transmembrane</keyword>
<evidence type="ECO:0000256" key="1">
    <source>
        <dbReference type="SAM" id="Phobius"/>
    </source>
</evidence>